<dbReference type="NCBIfam" id="TIGR02532">
    <property type="entry name" value="IV_pilin_GFxxxE"/>
    <property type="match status" value="1"/>
</dbReference>
<dbReference type="Gene3D" id="3.30.700.10">
    <property type="entry name" value="Glycoprotein, Type 4 Pilin"/>
    <property type="match status" value="1"/>
</dbReference>
<dbReference type="Pfam" id="PF12019">
    <property type="entry name" value="GspH"/>
    <property type="match status" value="1"/>
</dbReference>
<evidence type="ECO:0000259" key="12">
    <source>
        <dbReference type="Pfam" id="PF12019"/>
    </source>
</evidence>
<dbReference type="GO" id="GO:0015627">
    <property type="term" value="C:type II protein secretion system complex"/>
    <property type="evidence" value="ECO:0007669"/>
    <property type="project" value="InterPro"/>
</dbReference>
<dbReference type="Pfam" id="PF07963">
    <property type="entry name" value="N_methyl"/>
    <property type="match status" value="1"/>
</dbReference>
<dbReference type="EnsemblBacteria" id="ACK42451">
    <property type="protein sequence ID" value="ACK42451"/>
    <property type="gene ID" value="Dtur_1172"/>
</dbReference>
<evidence type="ECO:0000256" key="4">
    <source>
        <dbReference type="ARBA" id="ARBA00022481"/>
    </source>
</evidence>
<dbReference type="InParanoid" id="B8E2V1"/>
<evidence type="ECO:0000256" key="6">
    <source>
        <dbReference type="ARBA" id="ARBA00022692"/>
    </source>
</evidence>
<feature type="domain" description="General secretion pathway GspH" evidence="12">
    <location>
        <begin position="42"/>
        <end position="142"/>
    </location>
</feature>
<reference evidence="14" key="1">
    <citation type="journal article" date="2016" name="Front. Microbiol.">
        <title>The complete genome sequence of hyperthermophile Dictyoglomus turgidum DSM 6724 reveals a specialized carbohydrate fermentor.</title>
        <authorList>
            <person name="Brumm P.J."/>
            <person name="Gowda K."/>
            <person name="Robb F.T."/>
            <person name="Mead D.A."/>
        </authorList>
    </citation>
    <scope>NUCLEOTIDE SEQUENCE [LARGE SCALE GENOMIC DNA]</scope>
    <source>
        <strain evidence="14">DSM 6724 / Z-1310</strain>
    </source>
</reference>
<evidence type="ECO:0000256" key="7">
    <source>
        <dbReference type="ARBA" id="ARBA00022989"/>
    </source>
</evidence>
<evidence type="ECO:0000256" key="2">
    <source>
        <dbReference type="ARBA" id="ARBA00021549"/>
    </source>
</evidence>
<comment type="subcellular location">
    <subcellularLocation>
        <location evidence="1">Cell inner membrane</location>
        <topology evidence="1">Single-pass membrane protein</topology>
    </subcellularLocation>
</comment>
<dbReference type="Proteomes" id="UP000007719">
    <property type="component" value="Chromosome"/>
</dbReference>
<evidence type="ECO:0000256" key="11">
    <source>
        <dbReference type="SAM" id="Phobius"/>
    </source>
</evidence>
<dbReference type="GO" id="GO:0005886">
    <property type="term" value="C:plasma membrane"/>
    <property type="evidence" value="ECO:0007669"/>
    <property type="project" value="UniProtKB-SubCell"/>
</dbReference>
<evidence type="ECO:0000256" key="8">
    <source>
        <dbReference type="ARBA" id="ARBA00023136"/>
    </source>
</evidence>
<protein>
    <recommendedName>
        <fullName evidence="2">Type II secretion system protein H</fullName>
    </recommendedName>
    <alternativeName>
        <fullName evidence="10">General secretion pathway protein H</fullName>
    </alternativeName>
</protein>
<keyword evidence="5" id="KW-0997">Cell inner membrane</keyword>
<dbReference type="InterPro" id="IPR045584">
    <property type="entry name" value="Pilin-like"/>
</dbReference>
<evidence type="ECO:0000256" key="1">
    <source>
        <dbReference type="ARBA" id="ARBA00004377"/>
    </source>
</evidence>
<dbReference type="HOGENOM" id="CLU_1812725_0_0_0"/>
<keyword evidence="14" id="KW-1185">Reference proteome</keyword>
<organism evidence="13 14">
    <name type="scientific">Dictyoglomus turgidum (strain DSM 6724 / Z-1310)</name>
    <dbReference type="NCBI Taxonomy" id="515635"/>
    <lineage>
        <taxon>Bacteria</taxon>
        <taxon>Pseudomonadati</taxon>
        <taxon>Dictyoglomota</taxon>
        <taxon>Dictyoglomia</taxon>
        <taxon>Dictyoglomales</taxon>
        <taxon>Dictyoglomaceae</taxon>
        <taxon>Dictyoglomus</taxon>
    </lineage>
</organism>
<evidence type="ECO:0000313" key="13">
    <source>
        <dbReference type="EMBL" id="ACK42451.1"/>
    </source>
</evidence>
<name>B8E2V1_DICTD</name>
<keyword evidence="7 11" id="KW-1133">Transmembrane helix</keyword>
<keyword evidence="8 11" id="KW-0472">Membrane</keyword>
<dbReference type="SUPFAM" id="SSF54523">
    <property type="entry name" value="Pili subunits"/>
    <property type="match status" value="1"/>
</dbReference>
<gene>
    <name evidence="13" type="ordered locus">Dtur_1172</name>
</gene>
<dbReference type="OrthoDB" id="9873751at2"/>
<dbReference type="AlphaFoldDB" id="B8E2V1"/>
<feature type="transmembrane region" description="Helical" evidence="11">
    <location>
        <begin position="6"/>
        <end position="28"/>
    </location>
</feature>
<evidence type="ECO:0000313" key="14">
    <source>
        <dbReference type="Proteomes" id="UP000007719"/>
    </source>
</evidence>
<dbReference type="GO" id="GO:0015628">
    <property type="term" value="P:protein secretion by the type II secretion system"/>
    <property type="evidence" value="ECO:0007669"/>
    <property type="project" value="InterPro"/>
</dbReference>
<dbReference type="InterPro" id="IPR012902">
    <property type="entry name" value="N_methyl_site"/>
</dbReference>
<evidence type="ECO:0000256" key="9">
    <source>
        <dbReference type="ARBA" id="ARBA00025772"/>
    </source>
</evidence>
<sequence length="149" mass="16844">MKRGFSFIEVIVIVSILAILLGIALISFRSSPDKKLILENIVNQFKEDIRFVRQRAIINKTTWTLSLIPSPTYTTYTSYTFLDDKNKTVLRTLTNLDQVKSTATLFSFDKDGIFTADALETSATLTFQIETYSATIRINPMGYIEVTGL</sequence>
<accession>B8E2V1</accession>
<dbReference type="STRING" id="515635.Dtur_1172"/>
<evidence type="ECO:0000256" key="5">
    <source>
        <dbReference type="ARBA" id="ARBA00022519"/>
    </source>
</evidence>
<evidence type="ECO:0000256" key="3">
    <source>
        <dbReference type="ARBA" id="ARBA00022475"/>
    </source>
</evidence>
<dbReference type="RefSeq" id="WP_012583533.1">
    <property type="nucleotide sequence ID" value="NC_011661.1"/>
</dbReference>
<dbReference type="InterPro" id="IPR022346">
    <property type="entry name" value="T2SS_GspH"/>
</dbReference>
<dbReference type="EMBL" id="CP001251">
    <property type="protein sequence ID" value="ACK42451.1"/>
    <property type="molecule type" value="Genomic_DNA"/>
</dbReference>
<evidence type="ECO:0000256" key="10">
    <source>
        <dbReference type="ARBA" id="ARBA00030775"/>
    </source>
</evidence>
<dbReference type="KEGG" id="dtu:Dtur_1172"/>
<keyword evidence="6 11" id="KW-0812">Transmembrane</keyword>
<proteinExistence type="inferred from homology"/>
<keyword evidence="4" id="KW-0488">Methylation</keyword>
<comment type="similarity">
    <text evidence="9">Belongs to the GSP H family.</text>
</comment>
<keyword evidence="3" id="KW-1003">Cell membrane</keyword>